<evidence type="ECO:0000256" key="1">
    <source>
        <dbReference type="ARBA" id="ARBA00006484"/>
    </source>
</evidence>
<protein>
    <recommendedName>
        <fullName evidence="6">Short-chain dehydrogenase</fullName>
    </recommendedName>
</protein>
<reference evidence="3" key="1">
    <citation type="submission" date="2013-07" db="EMBL/GenBank/DDBJ databases">
        <title>The Genome Sequence of Cryptococcus dejecticola CBS10117.</title>
        <authorList>
            <consortium name="The Broad Institute Genome Sequencing Platform"/>
            <person name="Cuomo C."/>
            <person name="Litvintseva A."/>
            <person name="Chen Y."/>
            <person name="Heitman J."/>
            <person name="Sun S."/>
            <person name="Springer D."/>
            <person name="Dromer F."/>
            <person name="Young S.K."/>
            <person name="Zeng Q."/>
            <person name="Gargeya S."/>
            <person name="Fitzgerald M."/>
            <person name="Abouelleil A."/>
            <person name="Alvarado L."/>
            <person name="Berlin A.M."/>
            <person name="Chapman S.B."/>
            <person name="Dewar J."/>
            <person name="Goldberg J."/>
            <person name="Griggs A."/>
            <person name="Gujja S."/>
            <person name="Hansen M."/>
            <person name="Howarth C."/>
            <person name="Imamovic A."/>
            <person name="Larimer J."/>
            <person name="McCowan C."/>
            <person name="Murphy C."/>
            <person name="Pearson M."/>
            <person name="Priest M."/>
            <person name="Roberts A."/>
            <person name="Saif S."/>
            <person name="Shea T."/>
            <person name="Sykes S."/>
            <person name="Wortman J."/>
            <person name="Nusbaum C."/>
            <person name="Birren B."/>
        </authorList>
    </citation>
    <scope>NUCLEOTIDE SEQUENCE [LARGE SCALE GENOMIC DNA]</scope>
    <source>
        <strain evidence="3">CBS 10117</strain>
    </source>
</reference>
<dbReference type="InterPro" id="IPR002347">
    <property type="entry name" value="SDR_fam"/>
</dbReference>
<dbReference type="SUPFAM" id="SSF51735">
    <property type="entry name" value="NAD(P)-binding Rossmann-fold domains"/>
    <property type="match status" value="1"/>
</dbReference>
<gene>
    <name evidence="3" type="ORF">I303_04536</name>
    <name evidence="4" type="ORF">I303_104486</name>
</gene>
<evidence type="ECO:0000256" key="2">
    <source>
        <dbReference type="ARBA" id="ARBA00023002"/>
    </source>
</evidence>
<dbReference type="PANTHER" id="PTHR43008">
    <property type="entry name" value="BENZIL REDUCTASE"/>
    <property type="match status" value="1"/>
</dbReference>
<reference evidence="4" key="2">
    <citation type="submission" date="2013-07" db="EMBL/GenBank/DDBJ databases">
        <authorList>
            <consortium name="The Broad Institute Genome Sequencing Platform"/>
            <person name="Cuomo C."/>
            <person name="Litvintseva A."/>
            <person name="Chen Y."/>
            <person name="Heitman J."/>
            <person name="Sun S."/>
            <person name="Springer D."/>
            <person name="Dromer F."/>
            <person name="Young S.K."/>
            <person name="Zeng Q."/>
            <person name="Gargeya S."/>
            <person name="Fitzgerald M."/>
            <person name="Abouelleil A."/>
            <person name="Alvarado L."/>
            <person name="Berlin A.M."/>
            <person name="Chapman S.B."/>
            <person name="Dewar J."/>
            <person name="Goldberg J."/>
            <person name="Griggs A."/>
            <person name="Gujja S."/>
            <person name="Hansen M."/>
            <person name="Howarth C."/>
            <person name="Imamovic A."/>
            <person name="Larimer J."/>
            <person name="McCowan C."/>
            <person name="Murphy C."/>
            <person name="Pearson M."/>
            <person name="Priest M."/>
            <person name="Roberts A."/>
            <person name="Saif S."/>
            <person name="Shea T."/>
            <person name="Sykes S."/>
            <person name="Wortman J."/>
            <person name="Nusbaum C."/>
            <person name="Birren B."/>
        </authorList>
    </citation>
    <scope>NUCLEOTIDE SEQUENCE</scope>
    <source>
        <strain evidence="4">CBS 10117</strain>
    </source>
</reference>
<dbReference type="VEuPathDB" id="FungiDB:I303_04536"/>
<dbReference type="InterPro" id="IPR036291">
    <property type="entry name" value="NAD(P)-bd_dom_sf"/>
</dbReference>
<dbReference type="GO" id="GO:0016616">
    <property type="term" value="F:oxidoreductase activity, acting on the CH-OH group of donors, NAD or NADP as acceptor"/>
    <property type="evidence" value="ECO:0007669"/>
    <property type="project" value="UniProtKB-ARBA"/>
</dbReference>
<organism evidence="3">
    <name type="scientific">Kwoniella dejecticola CBS 10117</name>
    <dbReference type="NCBI Taxonomy" id="1296121"/>
    <lineage>
        <taxon>Eukaryota</taxon>
        <taxon>Fungi</taxon>
        <taxon>Dikarya</taxon>
        <taxon>Basidiomycota</taxon>
        <taxon>Agaricomycotina</taxon>
        <taxon>Tremellomycetes</taxon>
        <taxon>Tremellales</taxon>
        <taxon>Cryptococcaceae</taxon>
        <taxon>Kwoniella</taxon>
    </lineage>
</organism>
<sequence>MSRSATTVLITGANGGIGYQTALALLQSSQTYKIFLGARSAEKANEAIRTLKEQIPDSKCQQVPVIIDIEDDRSIADLYTKIKSETETLDVLINNAGANFDQQTSKIGLTPREMFNKTWDLNVTGSHLLTTQFAPLLVKSDNARLIFLTSGLSSIAQSENDKVPFNAVPPAGWPKDFSREYPAYKSVKVGLNMLMRDWYRWLKNDNVKVWTVNPGLTATNLGGNIEHLKKIGAGDPKFAGQFIRSVVEGERDHLVGKTINAPNASPYGDILPW</sequence>
<proteinExistence type="inferred from homology"/>
<dbReference type="Proteomes" id="UP000078595">
    <property type="component" value="Chromosome 5"/>
</dbReference>
<dbReference type="KEGG" id="kdj:28968235"/>
<dbReference type="RefSeq" id="XP_018263046.1">
    <property type="nucleotide sequence ID" value="XM_018407835.1"/>
</dbReference>
<comment type="similarity">
    <text evidence="1">Belongs to the short-chain dehydrogenases/reductases (SDR) family.</text>
</comment>
<dbReference type="GeneID" id="28968235"/>
<keyword evidence="2" id="KW-0560">Oxidoreductase</keyword>
<dbReference type="PANTHER" id="PTHR43008:SF8">
    <property type="entry name" value="BENZIL REDUCTASE ((S)-BENZOIN FORMING) IRC24"/>
    <property type="match status" value="1"/>
</dbReference>
<dbReference type="OrthoDB" id="1933717at2759"/>
<reference evidence="4" key="3">
    <citation type="submission" date="2024-02" db="EMBL/GenBank/DDBJ databases">
        <title>Comparative genomics of Cryptococcus and Kwoniella reveals pathogenesis evolution and contrasting modes of karyotype evolution via chromosome fusion or intercentromeric recombination.</title>
        <authorList>
            <person name="Coelho M.A."/>
            <person name="David-Palma M."/>
            <person name="Shea T."/>
            <person name="Bowers K."/>
            <person name="McGinley-Smith S."/>
            <person name="Mohammad A.W."/>
            <person name="Gnirke A."/>
            <person name="Yurkov A.M."/>
            <person name="Nowrousian M."/>
            <person name="Sun S."/>
            <person name="Cuomo C.A."/>
            <person name="Heitman J."/>
        </authorList>
    </citation>
    <scope>NUCLEOTIDE SEQUENCE</scope>
    <source>
        <strain evidence="4">CBS 10117</strain>
    </source>
</reference>
<evidence type="ECO:0000313" key="3">
    <source>
        <dbReference type="EMBL" id="OBR85204.1"/>
    </source>
</evidence>
<dbReference type="Pfam" id="PF00106">
    <property type="entry name" value="adh_short"/>
    <property type="match status" value="1"/>
</dbReference>
<name>A0A1A6A567_9TREE</name>
<dbReference type="GO" id="GO:0050664">
    <property type="term" value="F:oxidoreductase activity, acting on NAD(P)H, oxygen as acceptor"/>
    <property type="evidence" value="ECO:0007669"/>
    <property type="project" value="TreeGrafter"/>
</dbReference>
<dbReference type="Gene3D" id="3.40.50.720">
    <property type="entry name" value="NAD(P)-binding Rossmann-like Domain"/>
    <property type="match status" value="1"/>
</dbReference>
<evidence type="ECO:0000313" key="5">
    <source>
        <dbReference type="Proteomes" id="UP000078595"/>
    </source>
</evidence>
<dbReference type="PRINTS" id="PR00081">
    <property type="entry name" value="GDHRDH"/>
</dbReference>
<evidence type="ECO:0008006" key="6">
    <source>
        <dbReference type="Google" id="ProtNLM"/>
    </source>
</evidence>
<dbReference type="STRING" id="1296121.A0A1A6A567"/>
<evidence type="ECO:0000313" key="4">
    <source>
        <dbReference type="EMBL" id="WWC61900.1"/>
    </source>
</evidence>
<dbReference type="EMBL" id="KI894031">
    <property type="protein sequence ID" value="OBR85204.1"/>
    <property type="molecule type" value="Genomic_DNA"/>
</dbReference>
<dbReference type="EMBL" id="CP144534">
    <property type="protein sequence ID" value="WWC61900.1"/>
    <property type="molecule type" value="Genomic_DNA"/>
</dbReference>
<keyword evidence="5" id="KW-1185">Reference proteome</keyword>
<dbReference type="AlphaFoldDB" id="A0A1A6A567"/>
<accession>A0A1A6A567</accession>